<dbReference type="EMBL" id="CP020663">
    <property type="protein sequence ID" value="ATF10225.1"/>
    <property type="molecule type" value="Genomic_DNA"/>
</dbReference>
<proteinExistence type="predicted"/>
<dbReference type="Proteomes" id="UP000218160">
    <property type="component" value="Chromosome 2"/>
</dbReference>
<sequence length="79" mass="9084">MVNINTHKVIAAKLNACNVTDGEMQPNLFKQIHHKIHEISGDRAYDTKQYYKPFGLNELFLSSHEEEVQFLGNTIIRAI</sequence>
<gene>
    <name evidence="1" type="ORF">BTN50_1799</name>
</gene>
<dbReference type="KEGG" id="elux:BTN50_1799"/>
<organism evidence="1 2">
    <name type="scientific">Candidatus Enterovibrio altilux</name>
    <dbReference type="NCBI Taxonomy" id="1927128"/>
    <lineage>
        <taxon>Bacteria</taxon>
        <taxon>Pseudomonadati</taxon>
        <taxon>Pseudomonadota</taxon>
        <taxon>Gammaproteobacteria</taxon>
        <taxon>Vibrionales</taxon>
        <taxon>Vibrionaceae</taxon>
        <taxon>Enterovibrio</taxon>
    </lineage>
</organism>
<evidence type="ECO:0000313" key="2">
    <source>
        <dbReference type="Proteomes" id="UP000218160"/>
    </source>
</evidence>
<reference evidence="2" key="1">
    <citation type="submission" date="2017-04" db="EMBL/GenBank/DDBJ databases">
        <title>Genome evolution of the luminous symbionts of deep sea anglerfish.</title>
        <authorList>
            <person name="Hendry T.A."/>
        </authorList>
    </citation>
    <scope>NUCLEOTIDE SEQUENCE [LARGE SCALE GENOMIC DNA]</scope>
</reference>
<dbReference type="AlphaFoldDB" id="A0A291BB91"/>
<name>A0A291BB91_9GAMM</name>
<accession>A0A291BB91</accession>
<keyword evidence="2" id="KW-1185">Reference proteome</keyword>
<protein>
    <submittedName>
        <fullName evidence="1">Mobile element protein</fullName>
    </submittedName>
</protein>
<evidence type="ECO:0000313" key="1">
    <source>
        <dbReference type="EMBL" id="ATF10225.1"/>
    </source>
</evidence>